<dbReference type="PROSITE" id="PS00924">
    <property type="entry name" value="ASP_GLU_RACEMASE_2"/>
    <property type="match status" value="1"/>
</dbReference>
<dbReference type="GO" id="GO:0071555">
    <property type="term" value="P:cell wall organization"/>
    <property type="evidence" value="ECO:0007669"/>
    <property type="project" value="UniProtKB-KW"/>
</dbReference>
<dbReference type="InterPro" id="IPR033134">
    <property type="entry name" value="Asp/Glu_racemase_AS_2"/>
</dbReference>
<dbReference type="HAMAP" id="MF_00258">
    <property type="entry name" value="Glu_racemase"/>
    <property type="match status" value="1"/>
</dbReference>
<dbReference type="PROSITE" id="PS00923">
    <property type="entry name" value="ASP_GLU_RACEMASE_1"/>
    <property type="match status" value="1"/>
</dbReference>
<evidence type="ECO:0000256" key="6">
    <source>
        <dbReference type="ARBA" id="ARBA00023316"/>
    </source>
</evidence>
<dbReference type="FunFam" id="3.40.50.1860:FF:000001">
    <property type="entry name" value="Glutamate racemase"/>
    <property type="match status" value="1"/>
</dbReference>
<dbReference type="Pfam" id="PF01177">
    <property type="entry name" value="Asp_Glu_race"/>
    <property type="match status" value="1"/>
</dbReference>
<proteinExistence type="inferred from homology"/>
<dbReference type="InterPro" id="IPR015942">
    <property type="entry name" value="Asp/Glu/hydantoin_racemase"/>
</dbReference>
<feature type="active site" description="Proton donor/acceptor" evidence="7">
    <location>
        <position position="76"/>
    </location>
</feature>
<comment type="catalytic activity">
    <reaction evidence="1 7">
        <text>L-glutamate = D-glutamate</text>
        <dbReference type="Rhea" id="RHEA:12813"/>
        <dbReference type="ChEBI" id="CHEBI:29985"/>
        <dbReference type="ChEBI" id="CHEBI:29986"/>
        <dbReference type="EC" id="5.1.1.3"/>
    </reaction>
</comment>
<dbReference type="PANTHER" id="PTHR21198">
    <property type="entry name" value="GLUTAMATE RACEMASE"/>
    <property type="match status" value="1"/>
</dbReference>
<dbReference type="InterPro" id="IPR004391">
    <property type="entry name" value="Glu_race"/>
</dbReference>
<protein>
    <recommendedName>
        <fullName evidence="2 7">Glutamate racemase</fullName>
        <ecNumber evidence="2 7">5.1.1.3</ecNumber>
    </recommendedName>
</protein>
<dbReference type="GO" id="GO:0008360">
    <property type="term" value="P:regulation of cell shape"/>
    <property type="evidence" value="ECO:0007669"/>
    <property type="project" value="UniProtKB-KW"/>
</dbReference>
<evidence type="ECO:0000256" key="2">
    <source>
        <dbReference type="ARBA" id="ARBA00013090"/>
    </source>
</evidence>
<dbReference type="InterPro" id="IPR001920">
    <property type="entry name" value="Asp/Glu_race"/>
</dbReference>
<keyword evidence="4 7" id="KW-0573">Peptidoglycan synthesis</keyword>
<keyword evidence="5 7" id="KW-0413">Isomerase</keyword>
<feature type="binding site" evidence="7">
    <location>
        <begin position="44"/>
        <end position="45"/>
    </location>
    <ligand>
        <name>substrate</name>
    </ligand>
</feature>
<feature type="binding site" evidence="7">
    <location>
        <begin position="12"/>
        <end position="13"/>
    </location>
    <ligand>
        <name>substrate</name>
    </ligand>
</feature>
<dbReference type="SUPFAM" id="SSF53681">
    <property type="entry name" value="Aspartate/glutamate racemase"/>
    <property type="match status" value="2"/>
</dbReference>
<organism evidence="8 9">
    <name type="scientific">Photobacterium sanguinicancri</name>
    <dbReference type="NCBI Taxonomy" id="875932"/>
    <lineage>
        <taxon>Bacteria</taxon>
        <taxon>Pseudomonadati</taxon>
        <taxon>Pseudomonadota</taxon>
        <taxon>Gammaproteobacteria</taxon>
        <taxon>Vibrionales</taxon>
        <taxon>Vibrionaceae</taxon>
        <taxon>Photobacterium</taxon>
    </lineage>
</organism>
<reference evidence="8" key="1">
    <citation type="submission" date="2023-07" db="EMBL/GenBank/DDBJ databases">
        <title>Genome content predicts the carbon catabolic preferences of heterotrophic bacteria.</title>
        <authorList>
            <person name="Gralka M."/>
        </authorList>
    </citation>
    <scope>NUCLEOTIDE SEQUENCE</scope>
    <source>
        <strain evidence="8">G2M05</strain>
    </source>
</reference>
<evidence type="ECO:0000256" key="4">
    <source>
        <dbReference type="ARBA" id="ARBA00022984"/>
    </source>
</evidence>
<dbReference type="AlphaFoldDB" id="A0AAW7YBB6"/>
<feature type="binding site" evidence="7">
    <location>
        <begin position="77"/>
        <end position="78"/>
    </location>
    <ligand>
        <name>substrate</name>
    </ligand>
</feature>
<comment type="caution">
    <text evidence="8">The sequence shown here is derived from an EMBL/GenBank/DDBJ whole genome shotgun (WGS) entry which is preliminary data.</text>
</comment>
<keyword evidence="6 7" id="KW-0961">Cell wall biogenesis/degradation</keyword>
<evidence type="ECO:0000256" key="1">
    <source>
        <dbReference type="ARBA" id="ARBA00001602"/>
    </source>
</evidence>
<feature type="binding site" evidence="7">
    <location>
        <begin position="186"/>
        <end position="187"/>
    </location>
    <ligand>
        <name>substrate</name>
    </ligand>
</feature>
<evidence type="ECO:0000256" key="5">
    <source>
        <dbReference type="ARBA" id="ARBA00023235"/>
    </source>
</evidence>
<dbReference type="RefSeq" id="WP_062690364.1">
    <property type="nucleotide sequence ID" value="NZ_AP024850.1"/>
</dbReference>
<dbReference type="NCBIfam" id="TIGR00067">
    <property type="entry name" value="glut_race"/>
    <property type="match status" value="1"/>
</dbReference>
<gene>
    <name evidence="7 8" type="primary">murI</name>
    <name evidence="8" type="ORF">Q4568_21005</name>
</gene>
<keyword evidence="3 7" id="KW-0133">Cell shape</keyword>
<sequence>MVCSVKSVLIFDSGVGGLSVYQEIRTLLPYEHYVYAFDNAAFPYGELEESVLISRTLEIVSKLVLKHAVDLVVIACNTASTIVLPTLREQLDVPVVGVVPAIKPAAASSEKKVIGLLATPATIKRRYTQELIAEFAKDCEVLMIGSTRLVEIAEQKMRGELVSLVEIQQILQPWLDRVDGIVLGCTHFPLIKDEIQLAFSTPVQIIDSGKAIANRVKALLGETDQIVQNQKKNVTYNSAASHHEAALNVFLSEMGLSPIQNLDLPHS</sequence>
<dbReference type="InterPro" id="IPR018187">
    <property type="entry name" value="Asp/Glu_racemase_AS_1"/>
</dbReference>
<evidence type="ECO:0000313" key="8">
    <source>
        <dbReference type="EMBL" id="MDO6545021.1"/>
    </source>
</evidence>
<comment type="function">
    <text evidence="7">Provides the (R)-glutamate required for cell wall biosynthesis.</text>
</comment>
<feature type="active site" description="Proton donor/acceptor" evidence="7">
    <location>
        <position position="185"/>
    </location>
</feature>
<dbReference type="PANTHER" id="PTHR21198:SF2">
    <property type="entry name" value="GLUTAMATE RACEMASE"/>
    <property type="match status" value="1"/>
</dbReference>
<comment type="similarity">
    <text evidence="7">Belongs to the aspartate/glutamate racemases family.</text>
</comment>
<dbReference type="Gene3D" id="3.40.50.1860">
    <property type="match status" value="2"/>
</dbReference>
<comment type="pathway">
    <text evidence="7">Cell wall biogenesis; peptidoglycan biosynthesis.</text>
</comment>
<dbReference type="GO" id="GO:0009252">
    <property type="term" value="P:peptidoglycan biosynthetic process"/>
    <property type="evidence" value="ECO:0007669"/>
    <property type="project" value="UniProtKB-UniRule"/>
</dbReference>
<evidence type="ECO:0000313" key="9">
    <source>
        <dbReference type="Proteomes" id="UP001170624"/>
    </source>
</evidence>
<dbReference type="EC" id="5.1.1.3" evidence="2 7"/>
<dbReference type="GO" id="GO:0008881">
    <property type="term" value="F:glutamate racemase activity"/>
    <property type="evidence" value="ECO:0007669"/>
    <property type="project" value="UniProtKB-UniRule"/>
</dbReference>
<evidence type="ECO:0000256" key="3">
    <source>
        <dbReference type="ARBA" id="ARBA00022960"/>
    </source>
</evidence>
<dbReference type="EMBL" id="JAUOPU010000036">
    <property type="protein sequence ID" value="MDO6545021.1"/>
    <property type="molecule type" value="Genomic_DNA"/>
</dbReference>
<accession>A0AAW7YBB6</accession>
<evidence type="ECO:0000256" key="7">
    <source>
        <dbReference type="HAMAP-Rule" id="MF_00258"/>
    </source>
</evidence>
<dbReference type="Proteomes" id="UP001170624">
    <property type="component" value="Unassembled WGS sequence"/>
</dbReference>
<name>A0AAW7YBB6_9GAMM</name>